<name>A0A238ZGK5_9FLAO</name>
<evidence type="ECO:0000313" key="2">
    <source>
        <dbReference type="EMBL" id="SNR81853.1"/>
    </source>
</evidence>
<dbReference type="Pfam" id="PF12893">
    <property type="entry name" value="Lumazine_bd_2"/>
    <property type="match status" value="1"/>
</dbReference>
<dbReference type="InterPro" id="IPR032710">
    <property type="entry name" value="NTF2-like_dom_sf"/>
</dbReference>
<evidence type="ECO:0000313" key="3">
    <source>
        <dbReference type="Proteomes" id="UP000198379"/>
    </source>
</evidence>
<keyword evidence="3" id="KW-1185">Reference proteome</keyword>
<proteinExistence type="predicted"/>
<sequence length="143" mass="16485">MKTKILSLLTVMLLIACKSNAQNNTMKDVKSTLESYIHAGDINDAEKLKHYLHDDFRVVLYDTKKDATSILDKSTYVSFIKTKKFGGYKRNINYEAIEFIEEHMATIKVTLTSPGKPTLKNFYSLVKLKNEWLVIQDYVTLIK</sequence>
<dbReference type="AlphaFoldDB" id="A0A238ZGK5"/>
<dbReference type="PROSITE" id="PS51257">
    <property type="entry name" value="PROKAR_LIPOPROTEIN"/>
    <property type="match status" value="1"/>
</dbReference>
<dbReference type="EMBL" id="FZNY01000003">
    <property type="protein sequence ID" value="SNR81853.1"/>
    <property type="molecule type" value="Genomic_DNA"/>
</dbReference>
<evidence type="ECO:0000256" key="1">
    <source>
        <dbReference type="SAM" id="SignalP"/>
    </source>
</evidence>
<dbReference type="SUPFAM" id="SSF54427">
    <property type="entry name" value="NTF2-like"/>
    <property type="match status" value="1"/>
</dbReference>
<protein>
    <submittedName>
        <fullName evidence="2">Putative lumazine-binding</fullName>
    </submittedName>
</protein>
<dbReference type="RefSeq" id="WP_089371501.1">
    <property type="nucleotide sequence ID" value="NZ_BMEP01000001.1"/>
</dbReference>
<feature type="chain" id="PRO_5012195822" evidence="1">
    <location>
        <begin position="22"/>
        <end position="143"/>
    </location>
</feature>
<dbReference type="InterPro" id="IPR039437">
    <property type="entry name" value="FrzH/put_lumazine-bd"/>
</dbReference>
<organism evidence="2 3">
    <name type="scientific">Dokdonia pacifica</name>
    <dbReference type="NCBI Taxonomy" id="1627892"/>
    <lineage>
        <taxon>Bacteria</taxon>
        <taxon>Pseudomonadati</taxon>
        <taxon>Bacteroidota</taxon>
        <taxon>Flavobacteriia</taxon>
        <taxon>Flavobacteriales</taxon>
        <taxon>Flavobacteriaceae</taxon>
        <taxon>Dokdonia</taxon>
    </lineage>
</organism>
<keyword evidence="1" id="KW-0732">Signal</keyword>
<dbReference type="Gene3D" id="3.10.450.50">
    <property type="match status" value="1"/>
</dbReference>
<accession>A0A238ZGK5</accession>
<gene>
    <name evidence="2" type="ORF">SAMN06265376_103173</name>
</gene>
<feature type="signal peptide" evidence="1">
    <location>
        <begin position="1"/>
        <end position="21"/>
    </location>
</feature>
<dbReference type="Proteomes" id="UP000198379">
    <property type="component" value="Unassembled WGS sequence"/>
</dbReference>
<reference evidence="2 3" key="1">
    <citation type="submission" date="2017-06" db="EMBL/GenBank/DDBJ databases">
        <authorList>
            <person name="Kim H.J."/>
            <person name="Triplett B.A."/>
        </authorList>
    </citation>
    <scope>NUCLEOTIDE SEQUENCE [LARGE SCALE GENOMIC DNA]</scope>
    <source>
        <strain evidence="2 3">DSM 25597</strain>
    </source>
</reference>
<dbReference type="OrthoDB" id="1432500at2"/>